<dbReference type="InterPro" id="IPR036721">
    <property type="entry name" value="RCK_C_sf"/>
</dbReference>
<name>A0A2I8VHI5_9EURY</name>
<dbReference type="Gene3D" id="3.30.70.1450">
    <property type="entry name" value="Regulator of K+ conductance, C-terminal domain"/>
    <property type="match status" value="1"/>
</dbReference>
<accession>A0A2I8VHI5</accession>
<dbReference type="PRINTS" id="PR00335">
    <property type="entry name" value="KUPTAKETRKA"/>
</dbReference>
<dbReference type="PROSITE" id="PS51202">
    <property type="entry name" value="RCK_C"/>
    <property type="match status" value="1"/>
</dbReference>
<dbReference type="OrthoDB" id="169192at2157"/>
<dbReference type="GeneID" id="35591772"/>
<evidence type="ECO:0000256" key="3">
    <source>
        <dbReference type="ARBA" id="ARBA00022538"/>
    </source>
</evidence>
<reference evidence="9 10" key="1">
    <citation type="submission" date="2018-01" db="EMBL/GenBank/DDBJ databases">
        <title>Complete genome sequence of Salinigranum rubrum GX10T, an extremely halophilic archaeon isolated from a marine solar saltern.</title>
        <authorList>
            <person name="Han S."/>
        </authorList>
    </citation>
    <scope>NUCLEOTIDE SEQUENCE [LARGE SCALE GENOMIC DNA]</scope>
    <source>
        <strain evidence="9 10">GX10</strain>
    </source>
</reference>
<dbReference type="Pfam" id="PF02080">
    <property type="entry name" value="TrkA_C"/>
    <property type="match status" value="1"/>
</dbReference>
<keyword evidence="10" id="KW-1185">Reference proteome</keyword>
<dbReference type="RefSeq" id="WP_103425079.1">
    <property type="nucleotide sequence ID" value="NZ_CP026309.1"/>
</dbReference>
<dbReference type="KEGG" id="srub:C2R22_06740"/>
<evidence type="ECO:0000256" key="1">
    <source>
        <dbReference type="ARBA" id="ARBA00003660"/>
    </source>
</evidence>
<keyword evidence="5" id="KW-0520">NAD</keyword>
<feature type="domain" description="RCK N-terminal" evidence="7">
    <location>
        <begin position="15"/>
        <end position="141"/>
    </location>
</feature>
<evidence type="ECO:0000259" key="8">
    <source>
        <dbReference type="PROSITE" id="PS51202"/>
    </source>
</evidence>
<dbReference type="Proteomes" id="UP000236584">
    <property type="component" value="Chromosome"/>
</dbReference>
<organism evidence="9 10">
    <name type="scientific">Salinigranum rubrum</name>
    <dbReference type="NCBI Taxonomy" id="755307"/>
    <lineage>
        <taxon>Archaea</taxon>
        <taxon>Methanobacteriati</taxon>
        <taxon>Methanobacteriota</taxon>
        <taxon>Stenosarchaea group</taxon>
        <taxon>Halobacteria</taxon>
        <taxon>Halobacteriales</taxon>
        <taxon>Haloferacaceae</taxon>
        <taxon>Salinigranum</taxon>
    </lineage>
</organism>
<gene>
    <name evidence="9" type="ORF">C2R22_06740</name>
</gene>
<evidence type="ECO:0000256" key="4">
    <source>
        <dbReference type="ARBA" id="ARBA00022958"/>
    </source>
</evidence>
<dbReference type="SUPFAM" id="SSF116726">
    <property type="entry name" value="TrkA C-terminal domain-like"/>
    <property type="match status" value="1"/>
</dbReference>
<protein>
    <submittedName>
        <fullName evidence="9">Potassium transporter Trk</fullName>
    </submittedName>
</protein>
<sequence>MNSTPDTDTDTDVQDLRVILAGGGEMGVRTAELLTDRGHDVVIVEADAERCRELTDAYLATVIEGDAARPETLRQAQPRRSDVVAALTDDETTNFAVCMAAQRMAPEVRTVMRVTATPDELYEEYVDGLVFPERLGARAATNEIAGGGVRTIEDVAGDVEIVEIEITEAAPVAGKRLDEVRLPRGTLIIVDYQGNRLGGPDTVLEVGHRYVVAVESDVADEVMNLMRG</sequence>
<keyword evidence="3" id="KW-0633">Potassium transport</keyword>
<evidence type="ECO:0000313" key="10">
    <source>
        <dbReference type="Proteomes" id="UP000236584"/>
    </source>
</evidence>
<dbReference type="AlphaFoldDB" id="A0A2I8VHI5"/>
<evidence type="ECO:0000256" key="5">
    <source>
        <dbReference type="ARBA" id="ARBA00023027"/>
    </source>
</evidence>
<evidence type="ECO:0000256" key="2">
    <source>
        <dbReference type="ARBA" id="ARBA00022448"/>
    </source>
</evidence>
<keyword evidence="4" id="KW-0630">Potassium</keyword>
<evidence type="ECO:0000256" key="6">
    <source>
        <dbReference type="ARBA" id="ARBA00023065"/>
    </source>
</evidence>
<dbReference type="Gene3D" id="3.40.50.720">
    <property type="entry name" value="NAD(P)-binding Rossmann-like Domain"/>
    <property type="match status" value="1"/>
</dbReference>
<evidence type="ECO:0000313" key="9">
    <source>
        <dbReference type="EMBL" id="AUV81391.1"/>
    </source>
</evidence>
<dbReference type="SUPFAM" id="SSF51735">
    <property type="entry name" value="NAD(P)-binding Rossmann-fold domains"/>
    <property type="match status" value="1"/>
</dbReference>
<dbReference type="PANTHER" id="PTHR43833:SF5">
    <property type="entry name" value="TRK SYSTEM POTASSIUM UPTAKE PROTEIN TRKA"/>
    <property type="match status" value="1"/>
</dbReference>
<dbReference type="InterPro" id="IPR006037">
    <property type="entry name" value="RCK_C"/>
</dbReference>
<comment type="function">
    <text evidence="1">Part of a potassium transport system.</text>
</comment>
<keyword evidence="6" id="KW-0406">Ion transport</keyword>
<dbReference type="EMBL" id="CP026309">
    <property type="protein sequence ID" value="AUV81391.1"/>
    <property type="molecule type" value="Genomic_DNA"/>
</dbReference>
<proteinExistence type="predicted"/>
<feature type="domain" description="RCK C-terminal" evidence="8">
    <location>
        <begin position="149"/>
        <end position="228"/>
    </location>
</feature>
<dbReference type="InterPro" id="IPR036291">
    <property type="entry name" value="NAD(P)-bd_dom_sf"/>
</dbReference>
<dbReference type="Pfam" id="PF02254">
    <property type="entry name" value="TrkA_N"/>
    <property type="match status" value="1"/>
</dbReference>
<keyword evidence="2" id="KW-0813">Transport</keyword>
<evidence type="ECO:0000259" key="7">
    <source>
        <dbReference type="PROSITE" id="PS51201"/>
    </source>
</evidence>
<dbReference type="InterPro" id="IPR050721">
    <property type="entry name" value="Trk_Ktr_HKT_K-transport"/>
</dbReference>
<dbReference type="GO" id="GO:0015079">
    <property type="term" value="F:potassium ion transmembrane transporter activity"/>
    <property type="evidence" value="ECO:0007669"/>
    <property type="project" value="InterPro"/>
</dbReference>
<dbReference type="GO" id="GO:0005886">
    <property type="term" value="C:plasma membrane"/>
    <property type="evidence" value="ECO:0007669"/>
    <property type="project" value="InterPro"/>
</dbReference>
<dbReference type="InterPro" id="IPR006036">
    <property type="entry name" value="K_uptake_TrkA"/>
</dbReference>
<dbReference type="PANTHER" id="PTHR43833">
    <property type="entry name" value="POTASSIUM CHANNEL PROTEIN 2-RELATED-RELATED"/>
    <property type="match status" value="1"/>
</dbReference>
<dbReference type="PROSITE" id="PS51201">
    <property type="entry name" value="RCK_N"/>
    <property type="match status" value="1"/>
</dbReference>
<dbReference type="InterPro" id="IPR003148">
    <property type="entry name" value="RCK_N"/>
</dbReference>